<dbReference type="Gene3D" id="1.10.760.10">
    <property type="entry name" value="Cytochrome c-like domain"/>
    <property type="match status" value="1"/>
</dbReference>
<dbReference type="InterPro" id="IPR009056">
    <property type="entry name" value="Cyt_c-like_dom"/>
</dbReference>
<keyword evidence="3 6" id="KW-0479">Metal-binding</keyword>
<reference evidence="8 9" key="1">
    <citation type="submission" date="2021-08" db="EMBL/GenBank/DDBJ databases">
        <title>Novel members of of the genus Stenotrophomonas from differernt environment.</title>
        <authorList>
            <person name="Deng Y."/>
        </authorList>
    </citation>
    <scope>NUCLEOTIDE SEQUENCE [LARGE SCALE GENOMIC DNA]</scope>
    <source>
        <strain evidence="8 9">CPCC 101365</strain>
    </source>
</reference>
<sequence length="143" mass="15056">MPAPTPSPAPTVGRRGALLAVSAALLLSACGQRDAFNHAGDASPEQRALERAFAICAGCHDTRADLGHRVGPNLHGVVGRPAGSAPGYPYSDAMKRSGIVWDAQTLDAFLASPQKQVPGNRMLNTTSDPARRQAVIEYLTQQQ</sequence>
<dbReference type="RefSeq" id="WP_250065275.1">
    <property type="nucleotide sequence ID" value="NZ_JAIKTS010000006.1"/>
</dbReference>
<dbReference type="PRINTS" id="PR00604">
    <property type="entry name" value="CYTCHRMECIAB"/>
</dbReference>
<dbReference type="InterPro" id="IPR036909">
    <property type="entry name" value="Cyt_c-like_dom_sf"/>
</dbReference>
<evidence type="ECO:0000256" key="5">
    <source>
        <dbReference type="ARBA" id="ARBA00023004"/>
    </source>
</evidence>
<protein>
    <submittedName>
        <fullName evidence="8">C-type cytochrome</fullName>
    </submittedName>
</protein>
<proteinExistence type="predicted"/>
<dbReference type="PANTHER" id="PTHR11961">
    <property type="entry name" value="CYTOCHROME C"/>
    <property type="match status" value="1"/>
</dbReference>
<dbReference type="InterPro" id="IPR002327">
    <property type="entry name" value="Cyt_c_1A/1B"/>
</dbReference>
<keyword evidence="1" id="KW-0813">Transport</keyword>
<gene>
    <name evidence="8" type="ORF">K5L01_14205</name>
</gene>
<accession>A0ABT0SKD0</accession>
<name>A0ABT0SKD0_9GAMM</name>
<keyword evidence="2 6" id="KW-0349">Heme</keyword>
<keyword evidence="4" id="KW-0249">Electron transport</keyword>
<evidence type="ECO:0000256" key="6">
    <source>
        <dbReference type="PROSITE-ProRule" id="PRU00433"/>
    </source>
</evidence>
<dbReference type="Proteomes" id="UP001431235">
    <property type="component" value="Unassembled WGS sequence"/>
</dbReference>
<keyword evidence="9" id="KW-1185">Reference proteome</keyword>
<evidence type="ECO:0000256" key="1">
    <source>
        <dbReference type="ARBA" id="ARBA00022448"/>
    </source>
</evidence>
<evidence type="ECO:0000259" key="7">
    <source>
        <dbReference type="PROSITE" id="PS51007"/>
    </source>
</evidence>
<dbReference type="SUPFAM" id="SSF46626">
    <property type="entry name" value="Cytochrome c"/>
    <property type="match status" value="1"/>
</dbReference>
<keyword evidence="5 6" id="KW-0408">Iron</keyword>
<feature type="domain" description="Cytochrome c" evidence="7">
    <location>
        <begin position="40"/>
        <end position="143"/>
    </location>
</feature>
<evidence type="ECO:0000256" key="4">
    <source>
        <dbReference type="ARBA" id="ARBA00022982"/>
    </source>
</evidence>
<evidence type="ECO:0000313" key="8">
    <source>
        <dbReference type="EMBL" id="MCL7715794.1"/>
    </source>
</evidence>
<evidence type="ECO:0000313" key="9">
    <source>
        <dbReference type="Proteomes" id="UP001431235"/>
    </source>
</evidence>
<comment type="caution">
    <text evidence="8">The sequence shown here is derived from an EMBL/GenBank/DDBJ whole genome shotgun (WGS) entry which is preliminary data.</text>
</comment>
<evidence type="ECO:0000256" key="3">
    <source>
        <dbReference type="ARBA" id="ARBA00022723"/>
    </source>
</evidence>
<dbReference type="PROSITE" id="PS51007">
    <property type="entry name" value="CYTC"/>
    <property type="match status" value="1"/>
</dbReference>
<evidence type="ECO:0000256" key="2">
    <source>
        <dbReference type="ARBA" id="ARBA00022617"/>
    </source>
</evidence>
<dbReference type="EMBL" id="JAIKTS010000006">
    <property type="protein sequence ID" value="MCL7715794.1"/>
    <property type="molecule type" value="Genomic_DNA"/>
</dbReference>
<organism evidence="8 9">
    <name type="scientific">Stenotrophomonas mori</name>
    <dbReference type="NCBI Taxonomy" id="2871096"/>
    <lineage>
        <taxon>Bacteria</taxon>
        <taxon>Pseudomonadati</taxon>
        <taxon>Pseudomonadota</taxon>
        <taxon>Gammaproteobacteria</taxon>
        <taxon>Lysobacterales</taxon>
        <taxon>Lysobacteraceae</taxon>
        <taxon>Stenotrophomonas</taxon>
    </lineage>
</organism>